<dbReference type="InterPro" id="IPR005467">
    <property type="entry name" value="His_kinase_dom"/>
</dbReference>
<evidence type="ECO:0000256" key="9">
    <source>
        <dbReference type="ARBA" id="ARBA00022840"/>
    </source>
</evidence>
<feature type="domain" description="Histidine kinase" evidence="14">
    <location>
        <begin position="386"/>
        <end position="637"/>
    </location>
</feature>
<dbReference type="InterPro" id="IPR036097">
    <property type="entry name" value="HisK_dim/P_sf"/>
</dbReference>
<evidence type="ECO:0000256" key="1">
    <source>
        <dbReference type="ARBA" id="ARBA00000085"/>
    </source>
</evidence>
<dbReference type="InterPro" id="IPR004105">
    <property type="entry name" value="CheA-like_dim"/>
</dbReference>
<evidence type="ECO:0000259" key="14">
    <source>
        <dbReference type="PROSITE" id="PS50109"/>
    </source>
</evidence>
<dbReference type="SUPFAM" id="SSF50341">
    <property type="entry name" value="CheW-like"/>
    <property type="match status" value="1"/>
</dbReference>
<evidence type="ECO:0000256" key="2">
    <source>
        <dbReference type="ARBA" id="ARBA00012438"/>
    </source>
</evidence>
<dbReference type="Proteomes" id="UP000000739">
    <property type="component" value="Chromosome"/>
</dbReference>
<dbReference type="Pfam" id="PF02518">
    <property type="entry name" value="HATPase_c"/>
    <property type="match status" value="1"/>
</dbReference>
<dbReference type="SMART" id="SM00387">
    <property type="entry name" value="HATPase_c"/>
    <property type="match status" value="1"/>
</dbReference>
<keyword evidence="7" id="KW-0547">Nucleotide-binding</keyword>
<feature type="domain" description="HPt" evidence="16">
    <location>
        <begin position="184"/>
        <end position="294"/>
    </location>
</feature>
<keyword evidence="6" id="KW-0808">Transferase</keyword>
<dbReference type="RefSeq" id="WP_015948664.1">
    <property type="nucleotide sequence ID" value="NC_011768.1"/>
</dbReference>
<evidence type="ECO:0000256" key="11">
    <source>
        <dbReference type="ARBA" id="ARBA00035100"/>
    </source>
</evidence>
<feature type="compositionally biased region" description="Pro residues" evidence="13">
    <location>
        <begin position="153"/>
        <end position="172"/>
    </location>
</feature>
<dbReference type="PROSITE" id="PS50109">
    <property type="entry name" value="HIS_KIN"/>
    <property type="match status" value="1"/>
</dbReference>
<organism evidence="17 18">
    <name type="scientific">Desulfatibacillum aliphaticivorans</name>
    <dbReference type="NCBI Taxonomy" id="218208"/>
    <lineage>
        <taxon>Bacteria</taxon>
        <taxon>Pseudomonadati</taxon>
        <taxon>Thermodesulfobacteriota</taxon>
        <taxon>Desulfobacteria</taxon>
        <taxon>Desulfobacterales</taxon>
        <taxon>Desulfatibacillaceae</taxon>
        <taxon>Desulfatibacillum</taxon>
    </lineage>
</organism>
<dbReference type="PROSITE" id="PS50851">
    <property type="entry name" value="CHEW"/>
    <property type="match status" value="1"/>
</dbReference>
<feature type="modified residue" description="Phosphohistidine" evidence="12">
    <location>
        <position position="230"/>
    </location>
</feature>
<evidence type="ECO:0000256" key="4">
    <source>
        <dbReference type="ARBA" id="ARBA00022500"/>
    </source>
</evidence>
<dbReference type="InterPro" id="IPR002545">
    <property type="entry name" value="CheW-lke_dom"/>
</dbReference>
<dbReference type="InterPro" id="IPR036061">
    <property type="entry name" value="CheW-like_dom_sf"/>
</dbReference>
<evidence type="ECO:0000256" key="8">
    <source>
        <dbReference type="ARBA" id="ARBA00022777"/>
    </source>
</evidence>
<feature type="modified residue" description="Phosphohistidine" evidence="12">
    <location>
        <position position="51"/>
    </location>
</feature>
<dbReference type="eggNOG" id="COG0643">
    <property type="taxonomic scope" value="Bacteria"/>
</dbReference>
<feature type="domain" description="CheW-like" evidence="15">
    <location>
        <begin position="639"/>
        <end position="774"/>
    </location>
</feature>
<feature type="region of interest" description="Disordered" evidence="13">
    <location>
        <begin position="134"/>
        <end position="172"/>
    </location>
</feature>
<dbReference type="GO" id="GO:0000155">
    <property type="term" value="F:phosphorelay sensor kinase activity"/>
    <property type="evidence" value="ECO:0007669"/>
    <property type="project" value="InterPro"/>
</dbReference>
<protein>
    <recommendedName>
        <fullName evidence="3">Chemotaxis protein CheA</fullName>
        <ecNumber evidence="2">2.7.13.3</ecNumber>
    </recommendedName>
</protein>
<dbReference type="CDD" id="cd16916">
    <property type="entry name" value="HATPase_CheA-like"/>
    <property type="match status" value="1"/>
</dbReference>
<dbReference type="Gene3D" id="1.20.120.160">
    <property type="entry name" value="HPT domain"/>
    <property type="match status" value="2"/>
</dbReference>
<dbReference type="EC" id="2.7.13.3" evidence="2"/>
<dbReference type="Pfam" id="PF02895">
    <property type="entry name" value="H-kinase_dim"/>
    <property type="match status" value="1"/>
</dbReference>
<dbReference type="Gene3D" id="1.10.287.560">
    <property type="entry name" value="Histidine kinase CheA-like, homodimeric domain"/>
    <property type="match status" value="1"/>
</dbReference>
<evidence type="ECO:0000256" key="5">
    <source>
        <dbReference type="ARBA" id="ARBA00022553"/>
    </source>
</evidence>
<dbReference type="CDD" id="cd00088">
    <property type="entry name" value="HPT"/>
    <property type="match status" value="2"/>
</dbReference>
<dbReference type="HOGENOM" id="CLU_000650_3_6_7"/>
<dbReference type="Gene3D" id="3.30.565.10">
    <property type="entry name" value="Histidine kinase-like ATPase, C-terminal domain"/>
    <property type="match status" value="1"/>
</dbReference>
<dbReference type="SUPFAM" id="SSF47226">
    <property type="entry name" value="Histidine-containing phosphotransfer domain, HPT domain"/>
    <property type="match status" value="2"/>
</dbReference>
<dbReference type="InterPro" id="IPR004358">
    <property type="entry name" value="Sig_transdc_His_kin-like_C"/>
</dbReference>
<dbReference type="SMART" id="SM00073">
    <property type="entry name" value="HPT"/>
    <property type="match status" value="2"/>
</dbReference>
<keyword evidence="8 17" id="KW-0418">Kinase</keyword>
<evidence type="ECO:0000256" key="13">
    <source>
        <dbReference type="SAM" id="MobiDB-lite"/>
    </source>
</evidence>
<keyword evidence="4" id="KW-0145">Chemotaxis</keyword>
<dbReference type="Pfam" id="PF01627">
    <property type="entry name" value="Hpt"/>
    <property type="match status" value="2"/>
</dbReference>
<evidence type="ECO:0000313" key="18">
    <source>
        <dbReference type="Proteomes" id="UP000000739"/>
    </source>
</evidence>
<dbReference type="SMART" id="SM01231">
    <property type="entry name" value="H-kinase_dim"/>
    <property type="match status" value="1"/>
</dbReference>
<evidence type="ECO:0000259" key="16">
    <source>
        <dbReference type="PROSITE" id="PS50894"/>
    </source>
</evidence>
<dbReference type="GO" id="GO:0006935">
    <property type="term" value="P:chemotaxis"/>
    <property type="evidence" value="ECO:0007669"/>
    <property type="project" value="UniProtKB-KW"/>
</dbReference>
<dbReference type="EMBL" id="CP001322">
    <property type="protein sequence ID" value="ACL05615.1"/>
    <property type="molecule type" value="Genomic_DNA"/>
</dbReference>
<keyword evidence="9" id="KW-0067">ATP-binding</keyword>
<gene>
    <name evidence="17" type="ordered locus">Dalk_3929</name>
</gene>
<dbReference type="KEGG" id="dal:Dalk_3929"/>
<dbReference type="PANTHER" id="PTHR43395:SF10">
    <property type="entry name" value="CHEMOTAXIS PROTEIN CHEA"/>
    <property type="match status" value="1"/>
</dbReference>
<sequence length="778" mass="84354">MADATLLGEFVLDSLELLDDAEPKLIELQASSQVPDQVNTESINSIFRLFHSMKGSAGMLELHNITSLTHEAETLLDMFRSGKTQMTRAHMDTLFKAMDLIREILASVDANLTDKGFEDSVSGLVEELGIAISQSGGDASPAPKAKKPEPVKPLEPPPPPPPPEPVAEPAPEPAAADFSFDEFEIPITQEMLDRFVTEADELLEQCEAMLLTMEDDTTGEPVHEAFRAMHSFKGNCGFMGLSDPERMSHRMENVLSGVKEGIIAPTSDNTGILLKLVDILRDAVADVSSGGKGAIDNLELYVQLLDEILPEASESEAEPEPAAEPQPEAAEPASVPAPAEESPQPSLEIKLGDEKAPEAPQDAASPKAVPAKPKEMPATKAAPRTIVRQDIRVDLAKLDHLINLVGELVIAETMVTRNPDLVGHDFENFEKSAMHLSKIVRDLQDISLSVRMIPIAGVFRKMIRLVHDLSAKAGKKINLTLVGEDTEIDKTVGEIIADPLVHLVRNSIDHGLEPPDERKAAGKDETGEILLQAGHEGGEVWVLIRDDGRGLSRENILSKAIERGLVNGDGSDLSDSDVYNMIFHPGFSTAKQVTDISGRGVGMDVVKKNIERIKGHIDVRNNPGHGCTIVLRLPLTMAIIEGLLVRVGKAKYTVPLLAVRENIQVTKEMITKTMDGQELVMVRGQLLPIYRVHELHNTRPDNYKLEDGLLVIVENRGEMACLFVDEILGDQQAVIKGLSNYIGSVRGVSGCTILGDGEVSLILDVAGLIRKAQGLEAA</sequence>
<evidence type="ECO:0000256" key="6">
    <source>
        <dbReference type="ARBA" id="ARBA00022679"/>
    </source>
</evidence>
<dbReference type="PANTHER" id="PTHR43395">
    <property type="entry name" value="SENSOR HISTIDINE KINASE CHEA"/>
    <property type="match status" value="1"/>
</dbReference>
<dbReference type="Gene3D" id="2.30.30.40">
    <property type="entry name" value="SH3 Domains"/>
    <property type="match status" value="1"/>
</dbReference>
<dbReference type="PROSITE" id="PS50894">
    <property type="entry name" value="HPT"/>
    <property type="match status" value="2"/>
</dbReference>
<dbReference type="InterPro" id="IPR008207">
    <property type="entry name" value="Sig_transdc_His_kin_Hpt_dom"/>
</dbReference>
<dbReference type="SUPFAM" id="SSF47384">
    <property type="entry name" value="Homodimeric domain of signal transducing histidine kinase"/>
    <property type="match status" value="1"/>
</dbReference>
<dbReference type="Pfam" id="PF01584">
    <property type="entry name" value="CheW"/>
    <property type="match status" value="1"/>
</dbReference>
<dbReference type="InterPro" id="IPR036890">
    <property type="entry name" value="HATPase_C_sf"/>
</dbReference>
<dbReference type="PRINTS" id="PR00344">
    <property type="entry name" value="BCTRLSENSOR"/>
</dbReference>
<evidence type="ECO:0000256" key="12">
    <source>
        <dbReference type="PROSITE-ProRule" id="PRU00110"/>
    </source>
</evidence>
<keyword evidence="10" id="KW-0902">Two-component regulatory system</keyword>
<dbReference type="CDD" id="cd00731">
    <property type="entry name" value="CheA_reg"/>
    <property type="match status" value="1"/>
</dbReference>
<evidence type="ECO:0000256" key="10">
    <source>
        <dbReference type="ARBA" id="ARBA00023012"/>
    </source>
</evidence>
<dbReference type="FunFam" id="3.30.565.10:FF:000016">
    <property type="entry name" value="Chemotaxis protein CheA, putative"/>
    <property type="match status" value="1"/>
</dbReference>
<dbReference type="InterPro" id="IPR037006">
    <property type="entry name" value="CheA-like_homodim_sf"/>
</dbReference>
<dbReference type="eggNOG" id="COG2198">
    <property type="taxonomic scope" value="Bacteria"/>
</dbReference>
<evidence type="ECO:0000256" key="3">
    <source>
        <dbReference type="ARBA" id="ARBA00021495"/>
    </source>
</evidence>
<proteinExistence type="predicted"/>
<feature type="compositionally biased region" description="Low complexity" evidence="13">
    <location>
        <begin position="323"/>
        <end position="346"/>
    </location>
</feature>
<dbReference type="InterPro" id="IPR051315">
    <property type="entry name" value="Bact_Chemotaxis_CheA"/>
</dbReference>
<dbReference type="AlphaFoldDB" id="B8FJE6"/>
<keyword evidence="5 12" id="KW-0597">Phosphoprotein</keyword>
<evidence type="ECO:0000256" key="7">
    <source>
        <dbReference type="ARBA" id="ARBA00022741"/>
    </source>
</evidence>
<comment type="catalytic activity">
    <reaction evidence="1">
        <text>ATP + protein L-histidine = ADP + protein N-phospho-L-histidine.</text>
        <dbReference type="EC" id="2.7.13.3"/>
    </reaction>
</comment>
<feature type="domain" description="HPt" evidence="16">
    <location>
        <begin position="1"/>
        <end position="108"/>
    </location>
</feature>
<name>B8FJE6_DESAL</name>
<accession>B8FJE6</accession>
<dbReference type="SUPFAM" id="SSF55874">
    <property type="entry name" value="ATPase domain of HSP90 chaperone/DNA topoisomerase II/histidine kinase"/>
    <property type="match status" value="1"/>
</dbReference>
<feature type="region of interest" description="Disordered" evidence="13">
    <location>
        <begin position="312"/>
        <end position="382"/>
    </location>
</feature>
<evidence type="ECO:0000259" key="15">
    <source>
        <dbReference type="PROSITE" id="PS50851"/>
    </source>
</evidence>
<dbReference type="SMART" id="SM00260">
    <property type="entry name" value="CheW"/>
    <property type="match status" value="1"/>
</dbReference>
<dbReference type="GO" id="GO:0005737">
    <property type="term" value="C:cytoplasm"/>
    <property type="evidence" value="ECO:0007669"/>
    <property type="project" value="InterPro"/>
</dbReference>
<dbReference type="InterPro" id="IPR003594">
    <property type="entry name" value="HATPase_dom"/>
</dbReference>
<keyword evidence="18" id="KW-1185">Reference proteome</keyword>
<reference evidence="17 18" key="1">
    <citation type="journal article" date="2012" name="Environ. Microbiol.">
        <title>The genome sequence of Desulfatibacillum alkenivorans AK-01: a blueprint for anaerobic alkane oxidation.</title>
        <authorList>
            <person name="Callaghan A.V."/>
            <person name="Morris B.E."/>
            <person name="Pereira I.A."/>
            <person name="McInerney M.J."/>
            <person name="Austin R.N."/>
            <person name="Groves J.T."/>
            <person name="Kukor J.J."/>
            <person name="Suflita J.M."/>
            <person name="Young L.Y."/>
            <person name="Zylstra G.J."/>
            <person name="Wawrik B."/>
        </authorList>
    </citation>
    <scope>NUCLEOTIDE SEQUENCE [LARGE SCALE GENOMIC DNA]</scope>
    <source>
        <strain evidence="17 18">AK-01</strain>
    </source>
</reference>
<comment type="function">
    <text evidence="11">Involved in the transmission of sensory signals from the chemoreceptors to the flagellar motors. CheA is autophosphorylated; it can transfer its phosphate group to either CheB or CheY.</text>
</comment>
<evidence type="ECO:0000313" key="17">
    <source>
        <dbReference type="EMBL" id="ACL05615.1"/>
    </source>
</evidence>
<dbReference type="GO" id="GO:0005524">
    <property type="term" value="F:ATP binding"/>
    <property type="evidence" value="ECO:0007669"/>
    <property type="project" value="UniProtKB-KW"/>
</dbReference>
<dbReference type="InterPro" id="IPR036641">
    <property type="entry name" value="HPT_dom_sf"/>
</dbReference>